<dbReference type="EMBL" id="BBJS01000065">
    <property type="protein sequence ID" value="GAN15804.1"/>
    <property type="molecule type" value="Genomic_DNA"/>
</dbReference>
<name>A0A0C9N8T5_SPHPI</name>
<sequence length="248" mass="26502">PPDPPPSAAGRARGAADAAQAHSFFSHLDTNIHRILAVLGSFRDLVTDVRASLADAAARDAQRAEDEEARDKAIAARLVDPAVLAARAEAGARHGAADGLAGAGEALRRRIDADTAAHAALADRFAADAADRRAHEQRRRRWDRWWNGALAGFALLVPLSLGYGYHLGNGAGETSGYARARDEVAAANWANTVNGKLARRIDQASEQTIPAIAACPKDHGWKREKRDGSYWCFGANPDAKTYSGWLLP</sequence>
<dbReference type="Proteomes" id="UP000032025">
    <property type="component" value="Unassembled WGS sequence"/>
</dbReference>
<organism evidence="1 2">
    <name type="scientific">Sphingomonas paucimobilis NBRC 13935</name>
    <dbReference type="NCBI Taxonomy" id="1219050"/>
    <lineage>
        <taxon>Bacteria</taxon>
        <taxon>Pseudomonadati</taxon>
        <taxon>Pseudomonadota</taxon>
        <taxon>Alphaproteobacteria</taxon>
        <taxon>Sphingomonadales</taxon>
        <taxon>Sphingomonadaceae</taxon>
        <taxon>Sphingomonas</taxon>
    </lineage>
</organism>
<evidence type="ECO:0000313" key="1">
    <source>
        <dbReference type="EMBL" id="GAN15804.1"/>
    </source>
</evidence>
<protein>
    <submittedName>
        <fullName evidence="1">DNA, contig: SP665</fullName>
    </submittedName>
</protein>
<proteinExistence type="predicted"/>
<evidence type="ECO:0000313" key="2">
    <source>
        <dbReference type="Proteomes" id="UP000032025"/>
    </source>
</evidence>
<gene>
    <name evidence="1" type="ORF">SP6_65_00170</name>
</gene>
<dbReference type="AlphaFoldDB" id="A0A0C9N8T5"/>
<accession>A0A0C9N8T5</accession>
<comment type="caution">
    <text evidence="1">The sequence shown here is derived from an EMBL/GenBank/DDBJ whole genome shotgun (WGS) entry which is preliminary data.</text>
</comment>
<feature type="non-terminal residue" evidence="1">
    <location>
        <position position="1"/>
    </location>
</feature>
<keyword evidence="2" id="KW-1185">Reference proteome</keyword>
<reference evidence="1 2" key="1">
    <citation type="submission" date="2014-08" db="EMBL/GenBank/DDBJ databases">
        <title>Whole genome shotgun sequence of Sphingomonas paucimobilis NBRC 13935.</title>
        <authorList>
            <person name="Hosoyama A."/>
            <person name="Hashimoto M."/>
            <person name="Hosoyama Y."/>
            <person name="Noguchi M."/>
            <person name="Uohara A."/>
            <person name="Ohji S."/>
            <person name="Katano-Makiyama Y."/>
            <person name="Ichikawa N."/>
            <person name="Kimura A."/>
            <person name="Yamazoe A."/>
            <person name="Fujita N."/>
        </authorList>
    </citation>
    <scope>NUCLEOTIDE SEQUENCE [LARGE SCALE GENOMIC DNA]</scope>
    <source>
        <strain evidence="1 2">NBRC 13935</strain>
    </source>
</reference>